<dbReference type="Pfam" id="PF08899">
    <property type="entry name" value="DUF1844"/>
    <property type="match status" value="1"/>
</dbReference>
<evidence type="ECO:0000313" key="2">
    <source>
        <dbReference type="EMBL" id="QNI30413.1"/>
    </source>
</evidence>
<dbReference type="AlphaFoldDB" id="A0A7G8BCZ3"/>
<dbReference type="InterPro" id="IPR014995">
    <property type="entry name" value="DUF1844"/>
</dbReference>
<name>A0A7G8BCZ3_9BACT</name>
<feature type="region of interest" description="Disordered" evidence="1">
    <location>
        <begin position="1"/>
        <end position="85"/>
    </location>
</feature>
<organism evidence="2 3">
    <name type="scientific">Alloacidobacterium dinghuense</name>
    <dbReference type="NCBI Taxonomy" id="2763107"/>
    <lineage>
        <taxon>Bacteria</taxon>
        <taxon>Pseudomonadati</taxon>
        <taxon>Acidobacteriota</taxon>
        <taxon>Terriglobia</taxon>
        <taxon>Terriglobales</taxon>
        <taxon>Acidobacteriaceae</taxon>
        <taxon>Alloacidobacterium</taxon>
    </lineage>
</organism>
<dbReference type="Proteomes" id="UP000515312">
    <property type="component" value="Chromosome"/>
</dbReference>
<accession>A0A7G8BCZ3</accession>
<protein>
    <submittedName>
        <fullName evidence="2">DUF1844 domain-containing protein</fullName>
    </submittedName>
</protein>
<proteinExistence type="predicted"/>
<gene>
    <name evidence="2" type="ORF">H7849_14705</name>
</gene>
<evidence type="ECO:0000313" key="3">
    <source>
        <dbReference type="Proteomes" id="UP000515312"/>
    </source>
</evidence>
<reference evidence="2 3" key="1">
    <citation type="submission" date="2020-08" db="EMBL/GenBank/DDBJ databases">
        <title>Edaphobacter telluris sp. nov. and Acidobacterium dinghuensis sp. nov., two acidobacteria isolated from forest soil.</title>
        <authorList>
            <person name="Fu J."/>
            <person name="Qiu L."/>
        </authorList>
    </citation>
    <scope>NUCLEOTIDE SEQUENCE [LARGE SCALE GENOMIC DNA]</scope>
    <source>
        <strain evidence="2">4Y35</strain>
    </source>
</reference>
<sequence>MEEKPPSFTVTDRRKFTLEGDPRDEAATPTEQESAERADTTARVINFPKPEEPKPAQEAAQEEEPTGPSAQESAEQHAAYEQSSREVDNLLRQSNAGAEAAQDTTFEHVIQSIYLSAIMAMGAGTEQGQQPRIDIVGARQSIDMLAILQDKTKGNLNEKEQRLLQNALFDLRMMFVEITNAIAKSAQQPPPKKK</sequence>
<dbReference type="KEGG" id="adin:H7849_14705"/>
<feature type="compositionally biased region" description="Basic and acidic residues" evidence="1">
    <location>
        <begin position="1"/>
        <end position="26"/>
    </location>
</feature>
<evidence type="ECO:0000256" key="1">
    <source>
        <dbReference type="SAM" id="MobiDB-lite"/>
    </source>
</evidence>
<dbReference type="EMBL" id="CP060394">
    <property type="protein sequence ID" value="QNI30413.1"/>
    <property type="molecule type" value="Genomic_DNA"/>
</dbReference>
<dbReference type="RefSeq" id="WP_186740290.1">
    <property type="nucleotide sequence ID" value="NZ_CP060394.1"/>
</dbReference>
<keyword evidence="3" id="KW-1185">Reference proteome</keyword>